<organism evidence="3 4">
    <name type="scientific">Octopus sinensis</name>
    <name type="common">East Asian common octopus</name>
    <dbReference type="NCBI Taxonomy" id="2607531"/>
    <lineage>
        <taxon>Eukaryota</taxon>
        <taxon>Metazoa</taxon>
        <taxon>Spiralia</taxon>
        <taxon>Lophotrochozoa</taxon>
        <taxon>Mollusca</taxon>
        <taxon>Cephalopoda</taxon>
        <taxon>Coleoidea</taxon>
        <taxon>Octopodiformes</taxon>
        <taxon>Octopoda</taxon>
        <taxon>Incirrata</taxon>
        <taxon>Octopodidae</taxon>
        <taxon>Octopus</taxon>
    </lineage>
</organism>
<evidence type="ECO:0000313" key="4">
    <source>
        <dbReference type="RefSeq" id="XP_029648395.2"/>
    </source>
</evidence>
<protein>
    <submittedName>
        <fullName evidence="4">Uncharacterized protein LOC115222346</fullName>
    </submittedName>
</protein>
<feature type="transmembrane region" description="Helical" evidence="2">
    <location>
        <begin position="172"/>
        <end position="197"/>
    </location>
</feature>
<keyword evidence="3" id="KW-1185">Reference proteome</keyword>
<proteinExistence type="predicted"/>
<dbReference type="AlphaFoldDB" id="A0A6P7TDJ7"/>
<accession>A0A6P7TDJ7</accession>
<keyword evidence="2" id="KW-0812">Transmembrane</keyword>
<dbReference type="PANTHER" id="PTHR38553:SF1">
    <property type="entry name" value="G PROTEIN-COUPLED RECEPTOR"/>
    <property type="match status" value="1"/>
</dbReference>
<evidence type="ECO:0000313" key="3">
    <source>
        <dbReference type="Proteomes" id="UP000515154"/>
    </source>
</evidence>
<gene>
    <name evidence="4" type="primary">LOC115222346</name>
</gene>
<feature type="compositionally biased region" description="Low complexity" evidence="1">
    <location>
        <begin position="365"/>
        <end position="393"/>
    </location>
</feature>
<feature type="transmembrane region" description="Helical" evidence="2">
    <location>
        <begin position="6"/>
        <end position="23"/>
    </location>
</feature>
<dbReference type="Proteomes" id="UP000515154">
    <property type="component" value="Linkage group LG19"/>
</dbReference>
<dbReference type="KEGG" id="osn:115222346"/>
<feature type="transmembrane region" description="Helical" evidence="2">
    <location>
        <begin position="95"/>
        <end position="118"/>
    </location>
</feature>
<feature type="transmembrane region" description="Helical" evidence="2">
    <location>
        <begin position="65"/>
        <end position="83"/>
    </location>
</feature>
<evidence type="ECO:0000256" key="1">
    <source>
        <dbReference type="SAM" id="MobiDB-lite"/>
    </source>
</evidence>
<evidence type="ECO:0000256" key="2">
    <source>
        <dbReference type="SAM" id="Phobius"/>
    </source>
</evidence>
<feature type="transmembrane region" description="Helical" evidence="2">
    <location>
        <begin position="35"/>
        <end position="53"/>
    </location>
</feature>
<sequence>RNGVLGALASITALLCLLKILRLHWVHHTTWHQYVIFYGAFAECVIGSVHWVMGRLLQLDFVLQYLQLVQFLVLCHWYWALASRALRKETLLRRCLVPLLALLGIYFTVIAILGIIHIQPSWTECMQPYWLELSVVTVLFVQLLVVSGIFITRRLNEISTLDSLRWSQKRDLWCLIAVFETSACVTLFYDLAVQILGDNQSGCSGVFLHTQELFSPIFLSFMVLKLLLPIWVMMFVFHPLPPAGDQEDLIPAFSEDGAYSSTFSASTEDQQYRQLYYPAEDYRSVDTQVSVAPGGHLTGAVGTNIKITHSAATNVAANSNYFKQTSLAPIREESGSVSVGSLTATQSHSINNAPGVQLQAPLPSQQQDMQAPPQIQQQNIRQQQLQKQQQQQQQRRDKAFV</sequence>
<feature type="non-terminal residue" evidence="4">
    <location>
        <position position="1"/>
    </location>
</feature>
<dbReference type="RefSeq" id="XP_029648395.2">
    <property type="nucleotide sequence ID" value="XM_029792535.2"/>
</dbReference>
<dbReference type="PANTHER" id="PTHR38553">
    <property type="entry name" value="PROTEIN CBG19621"/>
    <property type="match status" value="1"/>
</dbReference>
<feature type="region of interest" description="Disordered" evidence="1">
    <location>
        <begin position="363"/>
        <end position="401"/>
    </location>
</feature>
<feature type="transmembrane region" description="Helical" evidence="2">
    <location>
        <begin position="217"/>
        <end position="237"/>
    </location>
</feature>
<feature type="transmembrane region" description="Helical" evidence="2">
    <location>
        <begin position="130"/>
        <end position="151"/>
    </location>
</feature>
<keyword evidence="2" id="KW-0472">Membrane</keyword>
<reference evidence="4" key="1">
    <citation type="submission" date="2025-08" db="UniProtKB">
        <authorList>
            <consortium name="RefSeq"/>
        </authorList>
    </citation>
    <scope>IDENTIFICATION</scope>
</reference>
<name>A0A6P7TDJ7_9MOLL</name>
<keyword evidence="2" id="KW-1133">Transmembrane helix</keyword>